<proteinExistence type="predicted"/>
<gene>
    <name evidence="1" type="ORF">A2U01_0045614</name>
</gene>
<feature type="non-terminal residue" evidence="1">
    <location>
        <position position="84"/>
    </location>
</feature>
<comment type="caution">
    <text evidence="1">The sequence shown here is derived from an EMBL/GenBank/DDBJ whole genome shotgun (WGS) entry which is preliminary data.</text>
</comment>
<evidence type="ECO:0000313" key="2">
    <source>
        <dbReference type="Proteomes" id="UP000265520"/>
    </source>
</evidence>
<dbReference type="EMBL" id="LXQA010141427">
    <property type="protein sequence ID" value="MCI24431.1"/>
    <property type="molecule type" value="Genomic_DNA"/>
</dbReference>
<name>A0A392QJ77_9FABA</name>
<dbReference type="Gene3D" id="3.60.10.10">
    <property type="entry name" value="Endonuclease/exonuclease/phosphatase"/>
    <property type="match status" value="1"/>
</dbReference>
<reference evidence="1 2" key="1">
    <citation type="journal article" date="2018" name="Front. Plant Sci.">
        <title>Red Clover (Trifolium pratense) and Zigzag Clover (T. medium) - A Picture of Genomic Similarities and Differences.</title>
        <authorList>
            <person name="Dluhosova J."/>
            <person name="Istvanek J."/>
            <person name="Nedelnik J."/>
            <person name="Repkova J."/>
        </authorList>
    </citation>
    <scope>NUCLEOTIDE SEQUENCE [LARGE SCALE GENOMIC DNA]</scope>
    <source>
        <strain evidence="2">cv. 10/8</strain>
        <tissue evidence="1">Leaf</tissue>
    </source>
</reference>
<dbReference type="AlphaFoldDB" id="A0A392QJ77"/>
<protein>
    <recommendedName>
        <fullName evidence="3">Endonuclease/exonuclease/phosphatase family protein</fullName>
    </recommendedName>
</protein>
<dbReference type="InterPro" id="IPR036691">
    <property type="entry name" value="Endo/exonu/phosph_ase_sf"/>
</dbReference>
<keyword evidence="2" id="KW-1185">Reference proteome</keyword>
<dbReference type="SUPFAM" id="SSF56219">
    <property type="entry name" value="DNase I-like"/>
    <property type="match status" value="1"/>
</dbReference>
<evidence type="ECO:0000313" key="1">
    <source>
        <dbReference type="EMBL" id="MCI24431.1"/>
    </source>
</evidence>
<sequence length="84" mass="9383">MKIVSLNMRGWGGSAKRRRLSLFFQKGAFDVCLIQETKKASLDDHLIHNLWGHKDVKWVAKEPVGLSGGVMMHIVNVYSPCSAS</sequence>
<dbReference type="Proteomes" id="UP000265520">
    <property type="component" value="Unassembled WGS sequence"/>
</dbReference>
<evidence type="ECO:0008006" key="3">
    <source>
        <dbReference type="Google" id="ProtNLM"/>
    </source>
</evidence>
<accession>A0A392QJ77</accession>
<organism evidence="1 2">
    <name type="scientific">Trifolium medium</name>
    <dbReference type="NCBI Taxonomy" id="97028"/>
    <lineage>
        <taxon>Eukaryota</taxon>
        <taxon>Viridiplantae</taxon>
        <taxon>Streptophyta</taxon>
        <taxon>Embryophyta</taxon>
        <taxon>Tracheophyta</taxon>
        <taxon>Spermatophyta</taxon>
        <taxon>Magnoliopsida</taxon>
        <taxon>eudicotyledons</taxon>
        <taxon>Gunneridae</taxon>
        <taxon>Pentapetalae</taxon>
        <taxon>rosids</taxon>
        <taxon>fabids</taxon>
        <taxon>Fabales</taxon>
        <taxon>Fabaceae</taxon>
        <taxon>Papilionoideae</taxon>
        <taxon>50 kb inversion clade</taxon>
        <taxon>NPAAA clade</taxon>
        <taxon>Hologalegina</taxon>
        <taxon>IRL clade</taxon>
        <taxon>Trifolieae</taxon>
        <taxon>Trifolium</taxon>
    </lineage>
</organism>